<accession>M4HNK1</accession>
<reference evidence="1 2" key="1">
    <citation type="journal article" date="2013" name="Virol. J.">
        <title>Genome sequence and analysis of a broad-host range lytic bacteriophage that infects the Bacillus cereus group.</title>
        <authorList>
            <person name="El-Arabi T.F."/>
            <person name="Griffiths M.W."/>
            <person name="She Y.M."/>
            <person name="Villegas A."/>
            <person name="Lingohr E.J."/>
            <person name="Kropinski A.M."/>
        </authorList>
    </citation>
    <scope>NUCLEOTIDE SEQUENCE [LARGE SCALE GENOMIC DNA]</scope>
</reference>
<dbReference type="GeneID" id="15041918"/>
<organism evidence="1 2">
    <name type="scientific">Bacillus phage vB_BceM_Bc431v3</name>
    <dbReference type="NCBI Taxonomy" id="1195072"/>
    <lineage>
        <taxon>Viruses</taxon>
        <taxon>Duplodnaviria</taxon>
        <taxon>Heunggongvirae</taxon>
        <taxon>Uroviricota</taxon>
        <taxon>Caudoviricetes</taxon>
        <taxon>Herelleviridae</taxon>
        <taxon>Bastillevirinae</taxon>
        <taxon>Caeruleovirus</taxon>
        <taxon>Caeruleovirus Bc431</taxon>
    </lineage>
</organism>
<name>M4HNK1_9CAUD</name>
<evidence type="ECO:0000313" key="2">
    <source>
        <dbReference type="Proteomes" id="UP000011865"/>
    </source>
</evidence>
<evidence type="ECO:0000313" key="1">
    <source>
        <dbReference type="EMBL" id="AFQ96469.1"/>
    </source>
</evidence>
<gene>
    <name evidence="1" type="primary">orf161A</name>
</gene>
<sequence>MLPFFLCKKLLNYASFLLTVTKHDDRMIVQLLYTVHFYRIQGGIECSINKTERPPHG</sequence>
<dbReference type="KEGG" id="vg:15041918"/>
<keyword evidence="2" id="KW-1185">Reference proteome</keyword>
<proteinExistence type="predicted"/>
<protein>
    <submittedName>
        <fullName evidence="1">Uncharacterized protein</fullName>
    </submittedName>
</protein>
<dbReference type="EMBL" id="JX094431">
    <property type="protein sequence ID" value="AFQ96469.1"/>
    <property type="molecule type" value="Genomic_DNA"/>
</dbReference>
<dbReference type="RefSeq" id="YP_007677059.1">
    <property type="nucleotide sequence ID" value="NC_020873.1"/>
</dbReference>
<dbReference type="Proteomes" id="UP000011865">
    <property type="component" value="Segment"/>
</dbReference>